<feature type="region of interest" description="Disordered" evidence="1">
    <location>
        <begin position="1"/>
        <end position="31"/>
    </location>
</feature>
<dbReference type="AlphaFoldDB" id="A0A7S2JE93"/>
<sequence>MAHLGSGKPGQTDYDFLRPRGKAPPGPPAALTQADVEFISRMESDIEDRRRTAFITELRKDPRFKPSMLEPPRAKFKTVTLDGGPIIKTHKSHKTGLEAPYKWGPLGGWY</sequence>
<reference evidence="2" key="1">
    <citation type="submission" date="2021-01" db="EMBL/GenBank/DDBJ databases">
        <authorList>
            <person name="Corre E."/>
            <person name="Pelletier E."/>
            <person name="Niang G."/>
            <person name="Scheremetjew M."/>
            <person name="Finn R."/>
            <person name="Kale V."/>
            <person name="Holt S."/>
            <person name="Cochrane G."/>
            <person name="Meng A."/>
            <person name="Brown T."/>
            <person name="Cohen L."/>
        </authorList>
    </citation>
    <scope>NUCLEOTIDE SEQUENCE</scope>
    <source>
        <strain evidence="2">UTEX LB 985</strain>
    </source>
</reference>
<dbReference type="EMBL" id="HBGU01078913">
    <property type="protein sequence ID" value="CAD9545424.1"/>
    <property type="molecule type" value="Transcribed_RNA"/>
</dbReference>
<organism evidence="2">
    <name type="scientific">Haptolina brevifila</name>
    <dbReference type="NCBI Taxonomy" id="156173"/>
    <lineage>
        <taxon>Eukaryota</taxon>
        <taxon>Haptista</taxon>
        <taxon>Haptophyta</taxon>
        <taxon>Prymnesiophyceae</taxon>
        <taxon>Prymnesiales</taxon>
        <taxon>Prymnesiaceae</taxon>
        <taxon>Haptolina</taxon>
    </lineage>
</organism>
<name>A0A7S2JE93_9EUKA</name>
<gene>
    <name evidence="2" type="ORF">CBRE1094_LOCUS43047</name>
</gene>
<proteinExistence type="predicted"/>
<evidence type="ECO:0000313" key="2">
    <source>
        <dbReference type="EMBL" id="CAD9545424.1"/>
    </source>
</evidence>
<protein>
    <submittedName>
        <fullName evidence="2">Uncharacterized protein</fullName>
    </submittedName>
</protein>
<evidence type="ECO:0000256" key="1">
    <source>
        <dbReference type="SAM" id="MobiDB-lite"/>
    </source>
</evidence>
<accession>A0A7S2JE93</accession>